<dbReference type="InterPro" id="IPR019999">
    <property type="entry name" value="Anth_synth_I-like"/>
</dbReference>
<accession>A0A7S1SI83</accession>
<dbReference type="InterPro" id="IPR006805">
    <property type="entry name" value="Anth_synth_I_N"/>
</dbReference>
<dbReference type="GO" id="GO:0046820">
    <property type="term" value="F:4-amino-4-deoxychorismate synthase activity"/>
    <property type="evidence" value="ECO:0007669"/>
    <property type="project" value="UniProtKB-EC"/>
</dbReference>
<dbReference type="SUPFAM" id="SSF52317">
    <property type="entry name" value="Class I glutamine amidotransferase-like"/>
    <property type="match status" value="1"/>
</dbReference>
<feature type="domain" description="Anthranilate synthase component I N-terminal" evidence="13">
    <location>
        <begin position="322"/>
        <end position="462"/>
    </location>
</feature>
<dbReference type="PROSITE" id="PS51273">
    <property type="entry name" value="GATASE_TYPE_1"/>
    <property type="match status" value="1"/>
</dbReference>
<dbReference type="SUPFAM" id="SSF56322">
    <property type="entry name" value="ADC synthase"/>
    <property type="match status" value="1"/>
</dbReference>
<name>A0A7S1SI83_9CHLO</name>
<evidence type="ECO:0000256" key="7">
    <source>
        <dbReference type="ARBA" id="ARBA00022962"/>
    </source>
</evidence>
<evidence type="ECO:0000259" key="13">
    <source>
        <dbReference type="Pfam" id="PF04715"/>
    </source>
</evidence>
<keyword evidence="6" id="KW-0289">Folate biosynthesis</keyword>
<evidence type="ECO:0000256" key="9">
    <source>
        <dbReference type="ARBA" id="ARBA00031904"/>
    </source>
</evidence>
<dbReference type="PANTHER" id="PTHR11236:SF18">
    <property type="entry name" value="AMINODEOXYCHORISMATE SYNTHASE"/>
    <property type="match status" value="1"/>
</dbReference>
<keyword evidence="5" id="KW-0808">Transferase</keyword>
<dbReference type="PRINTS" id="PR00097">
    <property type="entry name" value="ANTSNTHASEII"/>
</dbReference>
<dbReference type="GO" id="GO:0000162">
    <property type="term" value="P:L-tryptophan biosynthetic process"/>
    <property type="evidence" value="ECO:0007669"/>
    <property type="project" value="TreeGrafter"/>
</dbReference>
<evidence type="ECO:0000256" key="4">
    <source>
        <dbReference type="ARBA" id="ARBA00013139"/>
    </source>
</evidence>
<dbReference type="PRINTS" id="PR00099">
    <property type="entry name" value="CPSGATASE"/>
</dbReference>
<dbReference type="InterPro" id="IPR005801">
    <property type="entry name" value="ADC_synthase"/>
</dbReference>
<evidence type="ECO:0000259" key="12">
    <source>
        <dbReference type="Pfam" id="PF00425"/>
    </source>
</evidence>
<feature type="region of interest" description="Disordered" evidence="10">
    <location>
        <begin position="260"/>
        <end position="284"/>
    </location>
</feature>
<feature type="region of interest" description="Disordered" evidence="10">
    <location>
        <begin position="495"/>
        <end position="517"/>
    </location>
</feature>
<protein>
    <recommendedName>
        <fullName evidence="4">aminodeoxychorismate synthase</fullName>
        <ecNumber evidence="4">2.6.1.85</ecNumber>
    </recommendedName>
    <alternativeName>
        <fullName evidence="8">Para-aminobenzoate synthase</fullName>
    </alternativeName>
    <alternativeName>
        <fullName evidence="9">p-aminobenzoic acid synthase</fullName>
    </alternativeName>
</protein>
<dbReference type="AlphaFoldDB" id="A0A7S1SI83"/>
<comment type="catalytic activity">
    <reaction evidence="1">
        <text>chorismate + L-glutamine = 4-amino-4-deoxychorismate + L-glutamate</text>
        <dbReference type="Rhea" id="RHEA:11672"/>
        <dbReference type="ChEBI" id="CHEBI:29748"/>
        <dbReference type="ChEBI" id="CHEBI:29985"/>
        <dbReference type="ChEBI" id="CHEBI:58359"/>
        <dbReference type="ChEBI" id="CHEBI:58406"/>
        <dbReference type="EC" id="2.6.1.85"/>
    </reaction>
</comment>
<gene>
    <name evidence="14" type="ORF">TCHU04912_LOCUS1890</name>
</gene>
<dbReference type="Pfam" id="PF04715">
    <property type="entry name" value="Anth_synt_I_N"/>
    <property type="match status" value="1"/>
</dbReference>
<dbReference type="PRINTS" id="PR00096">
    <property type="entry name" value="GATASE"/>
</dbReference>
<evidence type="ECO:0000256" key="3">
    <source>
        <dbReference type="ARBA" id="ARBA00005970"/>
    </source>
</evidence>
<evidence type="ECO:0000259" key="11">
    <source>
        <dbReference type="Pfam" id="PF00117"/>
    </source>
</evidence>
<dbReference type="Pfam" id="PF00425">
    <property type="entry name" value="Chorismate_bind"/>
    <property type="match status" value="1"/>
</dbReference>
<dbReference type="EC" id="2.6.1.85" evidence="4"/>
<dbReference type="EMBL" id="HBGG01004017">
    <property type="protein sequence ID" value="CAD9199657.1"/>
    <property type="molecule type" value="Transcribed_RNA"/>
</dbReference>
<evidence type="ECO:0000256" key="8">
    <source>
        <dbReference type="ARBA" id="ARBA00031329"/>
    </source>
</evidence>
<dbReference type="UniPathway" id="UPA00077">
    <property type="reaction ID" value="UER00149"/>
</dbReference>
<reference evidence="14" key="1">
    <citation type="submission" date="2021-01" db="EMBL/GenBank/DDBJ databases">
        <authorList>
            <person name="Corre E."/>
            <person name="Pelletier E."/>
            <person name="Niang G."/>
            <person name="Scheremetjew M."/>
            <person name="Finn R."/>
            <person name="Kale V."/>
            <person name="Holt S."/>
            <person name="Cochrane G."/>
            <person name="Meng A."/>
            <person name="Brown T."/>
            <person name="Cohen L."/>
        </authorList>
    </citation>
    <scope>NUCLEOTIDE SEQUENCE</scope>
    <source>
        <strain evidence="14">PLY429</strain>
    </source>
</reference>
<dbReference type="Gene3D" id="3.60.120.10">
    <property type="entry name" value="Anthranilate synthase"/>
    <property type="match status" value="1"/>
</dbReference>
<evidence type="ECO:0000256" key="5">
    <source>
        <dbReference type="ARBA" id="ARBA00022679"/>
    </source>
</evidence>
<evidence type="ECO:0000256" key="10">
    <source>
        <dbReference type="SAM" id="MobiDB-lite"/>
    </source>
</evidence>
<proteinExistence type="inferred from homology"/>
<feature type="domain" description="Glutamine amidotransferase" evidence="11">
    <location>
        <begin position="21"/>
        <end position="176"/>
    </location>
</feature>
<evidence type="ECO:0000256" key="1">
    <source>
        <dbReference type="ARBA" id="ARBA00001000"/>
    </source>
</evidence>
<dbReference type="NCBIfam" id="TIGR00566">
    <property type="entry name" value="trpG_papA"/>
    <property type="match status" value="1"/>
</dbReference>
<dbReference type="InterPro" id="IPR017926">
    <property type="entry name" value="GATASE"/>
</dbReference>
<dbReference type="GO" id="GO:0008153">
    <property type="term" value="P:4-aminobenzoate biosynthetic process"/>
    <property type="evidence" value="ECO:0007669"/>
    <property type="project" value="TreeGrafter"/>
</dbReference>
<evidence type="ECO:0000256" key="2">
    <source>
        <dbReference type="ARBA" id="ARBA00005009"/>
    </source>
</evidence>
<dbReference type="GO" id="GO:0046654">
    <property type="term" value="P:tetrahydrofolate biosynthetic process"/>
    <property type="evidence" value="ECO:0007669"/>
    <property type="project" value="UniProtKB-UniPathway"/>
</dbReference>
<evidence type="ECO:0000256" key="6">
    <source>
        <dbReference type="ARBA" id="ARBA00022909"/>
    </source>
</evidence>
<feature type="domain" description="Chorismate-utilising enzyme C-terminal" evidence="12">
    <location>
        <begin position="532"/>
        <end position="789"/>
    </location>
</feature>
<dbReference type="InterPro" id="IPR029062">
    <property type="entry name" value="Class_I_gatase-like"/>
</dbReference>
<sequence length="825" mass="87645">MATLPTSNGSDAAPARLVRTLLIDNYDSYTYNLHQLIAEVNGVEPVVVRNDEVGWDKLKGRLAAGEFDNVVISPGPGTPENESDIGVGLDVLKHAADVPVLGVCLGHQALGLVHGGRVMHAPEPVHGRLSPISHSGHALFAGIPQGAEVVRYHSLVVEGVSLPASLQPIAWAADHHGSGMKGLKRMLALAALAKDGNAEGGATDCASSGGKGLVMGLAHKSRPHFGIQFHPESIGTQYGIALLANFRDITANLLGLRSQPQVTDTFGPPGHTTGPRPWGNGDTKAGEPPFSLSLAWQRETGLLADVGGSEALFWGLFGSQSTQDTFWLDSATAPERGRFSYMGGRGGALWKRLLYRLPRVGDLEGAMGMLLVEGACGAVNSMGTRLFDYLDAELRANRVAVSEENAAALPFDFWGGYVGYFGYEMKAECGGRLAHDAPTPDAGLFLADRLVVVDHHTQDVYILALHPAQSDESASRDWIDRTAFAIRAMRGGRCGASARTEGPTKAAQLNGRGDVDNPSSEMPAPFQLYHNREEYMSNVAACQQALYDGESYEVCLTTALCRDSAPCPKAFYRALRALNPAPYGAWLDFGGGGPTIACSSPERFLRCGRGGLLEAKPIKGTAPRVFDDPEADAAAAVELENNEKDRAENLMITDLLRNDLGRVCEVGSVHVPSLMAIESFATVHQLVSTVRGLRKEASSIVDCLRATYPGGSMTGAPKVRTMEILDKLEGRARGVYSGSLGYISFNDTFDLNIVIRTAVVHPGGMYVGAGGAIVVQSTTEGEYEEMRLKAKALMAAVGKCDRAALGEHAASPAEVNESSASKTPS</sequence>
<dbReference type="PANTHER" id="PTHR11236">
    <property type="entry name" value="AMINOBENZOATE/ANTHRANILATE SYNTHASE"/>
    <property type="match status" value="1"/>
</dbReference>
<dbReference type="InterPro" id="IPR015890">
    <property type="entry name" value="Chorismate_C"/>
</dbReference>
<comment type="pathway">
    <text evidence="2">Cofactor biosynthesis; tetrahydrofolate biosynthesis; 4-aminobenzoate from chorismate: step 1/2.</text>
</comment>
<feature type="domain" description="Glutamine amidotransferase" evidence="11">
    <location>
        <begin position="208"/>
        <end position="246"/>
    </location>
</feature>
<comment type="similarity">
    <text evidence="3">In the C-terminal section; belongs to the anthranilate synthase component I family.</text>
</comment>
<keyword evidence="7" id="KW-0315">Glutamine amidotransferase</keyword>
<dbReference type="GO" id="GO:0005737">
    <property type="term" value="C:cytoplasm"/>
    <property type="evidence" value="ECO:0007669"/>
    <property type="project" value="TreeGrafter"/>
</dbReference>
<organism evidence="14">
    <name type="scientific">Tetraselmis chuii</name>
    <dbReference type="NCBI Taxonomy" id="63592"/>
    <lineage>
        <taxon>Eukaryota</taxon>
        <taxon>Viridiplantae</taxon>
        <taxon>Chlorophyta</taxon>
        <taxon>core chlorophytes</taxon>
        <taxon>Chlorodendrophyceae</taxon>
        <taxon>Chlorodendrales</taxon>
        <taxon>Chlorodendraceae</taxon>
        <taxon>Tetraselmis</taxon>
    </lineage>
</organism>
<dbReference type="GO" id="GO:0046656">
    <property type="term" value="P:folic acid biosynthetic process"/>
    <property type="evidence" value="ECO:0007669"/>
    <property type="project" value="UniProtKB-KW"/>
</dbReference>
<evidence type="ECO:0000313" key="14">
    <source>
        <dbReference type="EMBL" id="CAD9199657.1"/>
    </source>
</evidence>
<dbReference type="CDD" id="cd01743">
    <property type="entry name" value="GATase1_Anthranilate_Synthase"/>
    <property type="match status" value="1"/>
</dbReference>
<dbReference type="Gene3D" id="3.40.50.880">
    <property type="match status" value="1"/>
</dbReference>
<dbReference type="Pfam" id="PF00117">
    <property type="entry name" value="GATase"/>
    <property type="match status" value="2"/>
</dbReference>
<dbReference type="InterPro" id="IPR006221">
    <property type="entry name" value="TrpG/PapA_dom"/>
</dbReference>